<dbReference type="InterPro" id="IPR013087">
    <property type="entry name" value="Znf_C2H2_type"/>
</dbReference>
<dbReference type="EMBL" id="JBJJXI010000128">
    <property type="protein sequence ID" value="KAL3388813.1"/>
    <property type="molecule type" value="Genomic_DNA"/>
</dbReference>
<evidence type="ECO:0000256" key="1">
    <source>
        <dbReference type="ARBA" id="ARBA00022723"/>
    </source>
</evidence>
<feature type="domain" description="C2H2-type" evidence="6">
    <location>
        <begin position="53"/>
        <end position="82"/>
    </location>
</feature>
<keyword evidence="1" id="KW-0479">Metal-binding</keyword>
<dbReference type="InterPro" id="IPR036236">
    <property type="entry name" value="Znf_C2H2_sf"/>
</dbReference>
<reference evidence="7 8" key="1">
    <citation type="journal article" date="2024" name="bioRxiv">
        <title>A reference genome for Trichogramma kaykai: A tiny desert-dwelling parasitoid wasp with competing sex-ratio distorters.</title>
        <authorList>
            <person name="Culotta J."/>
            <person name="Lindsey A.R."/>
        </authorList>
    </citation>
    <scope>NUCLEOTIDE SEQUENCE [LARGE SCALE GENOMIC DNA]</scope>
    <source>
        <strain evidence="7 8">KSX58</strain>
    </source>
</reference>
<name>A0ABD2W757_9HYME</name>
<dbReference type="PROSITE" id="PS50157">
    <property type="entry name" value="ZINC_FINGER_C2H2_2"/>
    <property type="match status" value="1"/>
</dbReference>
<evidence type="ECO:0000259" key="6">
    <source>
        <dbReference type="PROSITE" id="PS50157"/>
    </source>
</evidence>
<evidence type="ECO:0000256" key="3">
    <source>
        <dbReference type="ARBA" id="ARBA00022833"/>
    </source>
</evidence>
<evidence type="ECO:0000313" key="8">
    <source>
        <dbReference type="Proteomes" id="UP001627154"/>
    </source>
</evidence>
<organism evidence="7 8">
    <name type="scientific">Trichogramma kaykai</name>
    <dbReference type="NCBI Taxonomy" id="54128"/>
    <lineage>
        <taxon>Eukaryota</taxon>
        <taxon>Metazoa</taxon>
        <taxon>Ecdysozoa</taxon>
        <taxon>Arthropoda</taxon>
        <taxon>Hexapoda</taxon>
        <taxon>Insecta</taxon>
        <taxon>Pterygota</taxon>
        <taxon>Neoptera</taxon>
        <taxon>Endopterygota</taxon>
        <taxon>Hymenoptera</taxon>
        <taxon>Apocrita</taxon>
        <taxon>Proctotrupomorpha</taxon>
        <taxon>Chalcidoidea</taxon>
        <taxon>Trichogrammatidae</taxon>
        <taxon>Trichogramma</taxon>
    </lineage>
</organism>
<gene>
    <name evidence="7" type="ORF">TKK_016234</name>
</gene>
<evidence type="ECO:0000313" key="7">
    <source>
        <dbReference type="EMBL" id="KAL3388813.1"/>
    </source>
</evidence>
<evidence type="ECO:0000256" key="5">
    <source>
        <dbReference type="SAM" id="MobiDB-lite"/>
    </source>
</evidence>
<dbReference type="PROSITE" id="PS00028">
    <property type="entry name" value="ZINC_FINGER_C2H2_1"/>
    <property type="match status" value="1"/>
</dbReference>
<dbReference type="Proteomes" id="UP001627154">
    <property type="component" value="Unassembled WGS sequence"/>
</dbReference>
<keyword evidence="3" id="KW-0862">Zinc</keyword>
<protein>
    <recommendedName>
        <fullName evidence="6">C2H2-type domain-containing protein</fullName>
    </recommendedName>
</protein>
<keyword evidence="8" id="KW-1185">Reference proteome</keyword>
<keyword evidence="2 4" id="KW-0863">Zinc-finger</keyword>
<dbReference type="Pfam" id="PF12171">
    <property type="entry name" value="zf-C2H2_jaz"/>
    <property type="match status" value="1"/>
</dbReference>
<dbReference type="InterPro" id="IPR022755">
    <property type="entry name" value="Znf_C2H2_jaz"/>
</dbReference>
<dbReference type="Gene3D" id="3.30.160.60">
    <property type="entry name" value="Classic Zinc Finger"/>
    <property type="match status" value="1"/>
</dbReference>
<feature type="region of interest" description="Disordered" evidence="5">
    <location>
        <begin position="19"/>
        <end position="45"/>
    </location>
</feature>
<evidence type="ECO:0000256" key="4">
    <source>
        <dbReference type="PROSITE-ProRule" id="PRU00042"/>
    </source>
</evidence>
<dbReference type="AlphaFoldDB" id="A0ABD2W757"/>
<comment type="caution">
    <text evidence="7">The sequence shown here is derived from an EMBL/GenBank/DDBJ whole genome shotgun (WGS) entry which is preliminary data.</text>
</comment>
<dbReference type="SUPFAM" id="SSF57667">
    <property type="entry name" value="beta-beta-alpha zinc fingers"/>
    <property type="match status" value="1"/>
</dbReference>
<accession>A0ABD2W757</accession>
<sequence>MFKPKLDVCKSSDVKEVDVASLKSEPVSPQPVVQPDSTKPVSTPKQAANSIVLSCTPCNKLFNSQSQLEVHLASQKHLNKIANKNKPNRFSPYQKKTTPVDSTKQLDDNFISGGYIYPEAKVDYSQFPMYAHCKHPDY</sequence>
<feature type="compositionally biased region" description="Polar residues" evidence="5">
    <location>
        <begin position="36"/>
        <end position="45"/>
    </location>
</feature>
<evidence type="ECO:0000256" key="2">
    <source>
        <dbReference type="ARBA" id="ARBA00022771"/>
    </source>
</evidence>
<proteinExistence type="predicted"/>
<dbReference type="GO" id="GO:0008270">
    <property type="term" value="F:zinc ion binding"/>
    <property type="evidence" value="ECO:0007669"/>
    <property type="project" value="UniProtKB-KW"/>
</dbReference>
<feature type="compositionally biased region" description="Low complexity" evidence="5">
    <location>
        <begin position="26"/>
        <end position="35"/>
    </location>
</feature>